<protein>
    <submittedName>
        <fullName evidence="1">Uncharacterized protein</fullName>
    </submittedName>
</protein>
<name>A0A0F3N8V6_ANAPH</name>
<evidence type="ECO:0000313" key="2">
    <source>
        <dbReference type="Proteomes" id="UP000033441"/>
    </source>
</evidence>
<comment type="caution">
    <text evidence="1">The sequence shown here is derived from an EMBL/GenBank/DDBJ whole genome shotgun (WGS) entry which is preliminary data.</text>
</comment>
<accession>A0A0F3N8V6</accession>
<dbReference type="AlphaFoldDB" id="A0A0F3N8V6"/>
<dbReference type="PATRIC" id="fig|1359152.3.peg.1606"/>
<evidence type="ECO:0000313" key="1">
    <source>
        <dbReference type="EMBL" id="KJV64495.1"/>
    </source>
</evidence>
<organism evidence="1 2">
    <name type="scientific">Anaplasma phagocytophilum str. ApMUC09</name>
    <dbReference type="NCBI Taxonomy" id="1359152"/>
    <lineage>
        <taxon>Bacteria</taxon>
        <taxon>Pseudomonadati</taxon>
        <taxon>Pseudomonadota</taxon>
        <taxon>Alphaproteobacteria</taxon>
        <taxon>Rickettsiales</taxon>
        <taxon>Anaplasmataceae</taxon>
        <taxon>Anaplasma</taxon>
        <taxon>phagocytophilum group</taxon>
    </lineage>
</organism>
<dbReference type="EMBL" id="LANV01000001">
    <property type="protein sequence ID" value="KJV64495.1"/>
    <property type="molecule type" value="Genomic_DNA"/>
</dbReference>
<dbReference type="Proteomes" id="UP000033441">
    <property type="component" value="Unassembled WGS sequence"/>
</dbReference>
<reference evidence="1 2" key="1">
    <citation type="submission" date="2015-02" db="EMBL/GenBank/DDBJ databases">
        <title>Genome Sequencing of Rickettsiales.</title>
        <authorList>
            <person name="Daugherty S.C."/>
            <person name="Su Q."/>
            <person name="Abolude K."/>
            <person name="Beier-Sexton M."/>
            <person name="Carlyon J.A."/>
            <person name="Carter R."/>
            <person name="Day N.P."/>
            <person name="Dumler S.J."/>
            <person name="Dyachenko V."/>
            <person name="Godinez A."/>
            <person name="Kurtti T.J."/>
            <person name="Lichay M."/>
            <person name="Mullins K.E."/>
            <person name="Ott S."/>
            <person name="Pappas-Brown V."/>
            <person name="Paris D.H."/>
            <person name="Patel P."/>
            <person name="Richards A.L."/>
            <person name="Sadzewicz L."/>
            <person name="Sears K."/>
            <person name="Seidman D."/>
            <person name="Sengamalay N."/>
            <person name="Stenos J."/>
            <person name="Tallon L.J."/>
            <person name="Vincent G."/>
            <person name="Fraser C.M."/>
            <person name="Munderloh U."/>
            <person name="Dunning-Hotopp J.C."/>
        </authorList>
    </citation>
    <scope>NUCLEOTIDE SEQUENCE [LARGE SCALE GENOMIC DNA]</scope>
    <source>
        <strain evidence="1 2">ApMUC09</strain>
    </source>
</reference>
<sequence length="45" mass="5137">MIIKVLRHSIVCLLPCKGEFVLTQILLHDTISSLEEHFGGVYVRK</sequence>
<proteinExistence type="predicted"/>
<gene>
    <name evidence="1" type="ORF">APHMUC_1534</name>
</gene>